<dbReference type="PROSITE" id="PS50994">
    <property type="entry name" value="INTEGRASE"/>
    <property type="match status" value="1"/>
</dbReference>
<dbReference type="GO" id="GO:0015074">
    <property type="term" value="P:DNA integration"/>
    <property type="evidence" value="ECO:0007669"/>
    <property type="project" value="InterPro"/>
</dbReference>
<evidence type="ECO:0000313" key="4">
    <source>
        <dbReference type="EMBL" id="MBW0522888.1"/>
    </source>
</evidence>
<reference evidence="4" key="1">
    <citation type="submission" date="2021-03" db="EMBL/GenBank/DDBJ databases">
        <title>Draft genome sequence of rust myrtle Austropuccinia psidii MF-1, a brazilian biotype.</title>
        <authorList>
            <person name="Quecine M.C."/>
            <person name="Pachon D.M.R."/>
            <person name="Bonatelli M.L."/>
            <person name="Correr F.H."/>
            <person name="Franceschini L.M."/>
            <person name="Leite T.F."/>
            <person name="Margarido G.R.A."/>
            <person name="Almeida C.A."/>
            <person name="Ferrarezi J.A."/>
            <person name="Labate C.A."/>
        </authorList>
    </citation>
    <scope>NUCLEOTIDE SEQUENCE</scope>
    <source>
        <strain evidence="4">MF-1</strain>
    </source>
</reference>
<dbReference type="EMBL" id="AVOT02029892">
    <property type="protein sequence ID" value="MBW0522888.1"/>
    <property type="molecule type" value="Genomic_DNA"/>
</dbReference>
<keyword evidence="5" id="KW-1185">Reference proteome</keyword>
<proteinExistence type="predicted"/>
<dbReference type="AlphaFoldDB" id="A0A9Q3EJZ0"/>
<dbReference type="InterPro" id="IPR012337">
    <property type="entry name" value="RNaseH-like_sf"/>
</dbReference>
<evidence type="ECO:0000313" key="5">
    <source>
        <dbReference type="Proteomes" id="UP000765509"/>
    </source>
</evidence>
<dbReference type="Proteomes" id="UP000765509">
    <property type="component" value="Unassembled WGS sequence"/>
</dbReference>
<sequence length="257" mass="28586">MSYIHEIQNKTQRCPGFLHTNRGGEFYSASLRSKAKALGMVFEQGPANSPQTNGIAERFNQTLLTKCCLNWKSPVSVLLYLKSNIEPVRSLNSLIPFGLKAFVHRQSEPKVLPPSKPLLYLGPEDYSDASQFLDPQMGKVINNISSTTPTIPDDRSPPTPIPSSEPTITVNSEPNQTPLEPCTTISSPSRIPLPQKKGYAYVPHYHNAPKDINSNNNRNNIITKPRRQRNVPKVVTPPHADSGDLYLKEEVSVKQAF</sequence>
<feature type="region of interest" description="Disordered" evidence="2">
    <location>
        <begin position="146"/>
        <end position="190"/>
    </location>
</feature>
<keyword evidence="1" id="KW-0694">RNA-binding</keyword>
<evidence type="ECO:0000256" key="2">
    <source>
        <dbReference type="SAM" id="MobiDB-lite"/>
    </source>
</evidence>
<name>A0A9Q3EJZ0_9BASI</name>
<feature type="domain" description="Integrase catalytic" evidence="3">
    <location>
        <begin position="1"/>
        <end position="125"/>
    </location>
</feature>
<dbReference type="InterPro" id="IPR001584">
    <property type="entry name" value="Integrase_cat-core"/>
</dbReference>
<dbReference type="SUPFAM" id="SSF53098">
    <property type="entry name" value="Ribonuclease H-like"/>
    <property type="match status" value="1"/>
</dbReference>
<gene>
    <name evidence="4" type="ORF">O181_062603</name>
</gene>
<evidence type="ECO:0000259" key="3">
    <source>
        <dbReference type="PROSITE" id="PS50994"/>
    </source>
</evidence>
<dbReference type="OrthoDB" id="7614983at2759"/>
<comment type="caution">
    <text evidence="4">The sequence shown here is derived from an EMBL/GenBank/DDBJ whole genome shotgun (WGS) entry which is preliminary data.</text>
</comment>
<dbReference type="InterPro" id="IPR036397">
    <property type="entry name" value="RNaseH_sf"/>
</dbReference>
<feature type="compositionally biased region" description="Polar residues" evidence="2">
    <location>
        <begin position="170"/>
        <end position="189"/>
    </location>
</feature>
<organism evidence="4 5">
    <name type="scientific">Austropuccinia psidii MF-1</name>
    <dbReference type="NCBI Taxonomy" id="1389203"/>
    <lineage>
        <taxon>Eukaryota</taxon>
        <taxon>Fungi</taxon>
        <taxon>Dikarya</taxon>
        <taxon>Basidiomycota</taxon>
        <taxon>Pucciniomycotina</taxon>
        <taxon>Pucciniomycetes</taxon>
        <taxon>Pucciniales</taxon>
        <taxon>Sphaerophragmiaceae</taxon>
        <taxon>Austropuccinia</taxon>
    </lineage>
</organism>
<evidence type="ECO:0000256" key="1">
    <source>
        <dbReference type="ARBA" id="ARBA00022884"/>
    </source>
</evidence>
<dbReference type="GO" id="GO:0005634">
    <property type="term" value="C:nucleus"/>
    <property type="evidence" value="ECO:0007669"/>
    <property type="project" value="UniProtKB-ARBA"/>
</dbReference>
<dbReference type="GO" id="GO:0003723">
    <property type="term" value="F:RNA binding"/>
    <property type="evidence" value="ECO:0007669"/>
    <property type="project" value="UniProtKB-KW"/>
</dbReference>
<protein>
    <recommendedName>
        <fullName evidence="3">Integrase catalytic domain-containing protein</fullName>
    </recommendedName>
</protein>
<dbReference type="Gene3D" id="3.30.420.10">
    <property type="entry name" value="Ribonuclease H-like superfamily/Ribonuclease H"/>
    <property type="match status" value="1"/>
</dbReference>
<accession>A0A9Q3EJZ0</accession>